<dbReference type="AlphaFoldDB" id="A0A212F499"/>
<dbReference type="KEGG" id="dpl:KGM_212262B"/>
<name>A0A212F499_DANPL</name>
<gene>
    <name evidence="1" type="ORF">KGM_212262B</name>
</gene>
<protein>
    <submittedName>
        <fullName evidence="1">Protease inhibitor 1</fullName>
    </submittedName>
</protein>
<feature type="non-terminal residue" evidence="1">
    <location>
        <position position="1"/>
    </location>
</feature>
<dbReference type="Proteomes" id="UP000007151">
    <property type="component" value="Unassembled WGS sequence"/>
</dbReference>
<reference evidence="1 2" key="1">
    <citation type="journal article" date="2011" name="Cell">
        <title>The monarch butterfly genome yields insights into long-distance migration.</title>
        <authorList>
            <person name="Zhan S."/>
            <person name="Merlin C."/>
            <person name="Boore J.L."/>
            <person name="Reppert S.M."/>
        </authorList>
    </citation>
    <scope>NUCLEOTIDE SEQUENCE [LARGE SCALE GENOMIC DNA]</scope>
    <source>
        <strain evidence="1">F-2</strain>
    </source>
</reference>
<keyword evidence="2" id="KW-1185">Reference proteome</keyword>
<sequence>IASIIVEYIECDSGACFKGPMSYS</sequence>
<keyword evidence="1" id="KW-0646">Protease inhibitor</keyword>
<comment type="caution">
    <text evidence="1">The sequence shown here is derived from an EMBL/GenBank/DDBJ whole genome shotgun (WGS) entry which is preliminary data.</text>
</comment>
<evidence type="ECO:0000313" key="1">
    <source>
        <dbReference type="EMBL" id="OWR48566.1"/>
    </source>
</evidence>
<organism evidence="1 2">
    <name type="scientific">Danaus plexippus plexippus</name>
    <dbReference type="NCBI Taxonomy" id="278856"/>
    <lineage>
        <taxon>Eukaryota</taxon>
        <taxon>Metazoa</taxon>
        <taxon>Ecdysozoa</taxon>
        <taxon>Arthropoda</taxon>
        <taxon>Hexapoda</taxon>
        <taxon>Insecta</taxon>
        <taxon>Pterygota</taxon>
        <taxon>Neoptera</taxon>
        <taxon>Endopterygota</taxon>
        <taxon>Lepidoptera</taxon>
        <taxon>Glossata</taxon>
        <taxon>Ditrysia</taxon>
        <taxon>Papilionoidea</taxon>
        <taxon>Nymphalidae</taxon>
        <taxon>Danainae</taxon>
        <taxon>Danaini</taxon>
        <taxon>Danaina</taxon>
        <taxon>Danaus</taxon>
        <taxon>Danaus</taxon>
    </lineage>
</organism>
<accession>A0A212F499</accession>
<dbReference type="InParanoid" id="A0A212F499"/>
<dbReference type="EMBL" id="AGBW02010413">
    <property type="protein sequence ID" value="OWR48566.1"/>
    <property type="molecule type" value="Genomic_DNA"/>
</dbReference>
<evidence type="ECO:0000313" key="2">
    <source>
        <dbReference type="Proteomes" id="UP000007151"/>
    </source>
</evidence>
<proteinExistence type="predicted"/>